<evidence type="ECO:0000256" key="4">
    <source>
        <dbReference type="SAM" id="MobiDB-lite"/>
    </source>
</evidence>
<keyword evidence="1" id="KW-0677">Repeat</keyword>
<dbReference type="AlphaFoldDB" id="A0A9P1N4I1"/>
<dbReference type="Pfam" id="PF00076">
    <property type="entry name" value="RRM_1"/>
    <property type="match status" value="2"/>
</dbReference>
<dbReference type="SUPFAM" id="SSF54928">
    <property type="entry name" value="RNA-binding domain, RBD"/>
    <property type="match status" value="1"/>
</dbReference>
<dbReference type="PANTHER" id="PTHR47640:SF10">
    <property type="entry name" value="TRNA SELENOCYSTEINE 1-ASSOCIATED PROTEIN 1-RELATED"/>
    <property type="match status" value="1"/>
</dbReference>
<dbReference type="InterPro" id="IPR050825">
    <property type="entry name" value="RBM42_RBP45_47-like"/>
</dbReference>
<dbReference type="GO" id="GO:0003729">
    <property type="term" value="F:mRNA binding"/>
    <property type="evidence" value="ECO:0007669"/>
    <property type="project" value="InterPro"/>
</dbReference>
<reference evidence="6" key="1">
    <citation type="submission" date="2022-11" db="EMBL/GenBank/DDBJ databases">
        <authorList>
            <person name="Kikuchi T."/>
        </authorList>
    </citation>
    <scope>NUCLEOTIDE SEQUENCE</scope>
    <source>
        <strain evidence="6">PS1010</strain>
    </source>
</reference>
<proteinExistence type="predicted"/>
<feature type="compositionally biased region" description="Basic and acidic residues" evidence="4">
    <location>
        <begin position="198"/>
        <end position="210"/>
    </location>
</feature>
<evidence type="ECO:0000313" key="7">
    <source>
        <dbReference type="Proteomes" id="UP001152747"/>
    </source>
</evidence>
<dbReference type="PROSITE" id="PS50102">
    <property type="entry name" value="RRM"/>
    <property type="match status" value="2"/>
</dbReference>
<dbReference type="OrthoDB" id="446113at2759"/>
<protein>
    <recommendedName>
        <fullName evidence="5">RRM domain-containing protein</fullName>
    </recommendedName>
</protein>
<dbReference type="CDD" id="cd00590">
    <property type="entry name" value="RRM_SF"/>
    <property type="match status" value="1"/>
</dbReference>
<dbReference type="PANTHER" id="PTHR47640">
    <property type="entry name" value="TRNA SELENOCYSTEINE 1-ASSOCIATED PROTEIN 1-RELATED-RELATED"/>
    <property type="match status" value="1"/>
</dbReference>
<dbReference type="InterPro" id="IPR000504">
    <property type="entry name" value="RRM_dom"/>
</dbReference>
<keyword evidence="7" id="KW-1185">Reference proteome</keyword>
<dbReference type="InterPro" id="IPR035979">
    <property type="entry name" value="RBD_domain_sf"/>
</dbReference>
<dbReference type="EMBL" id="CANHGI010000005">
    <property type="protein sequence ID" value="CAI5450985.1"/>
    <property type="molecule type" value="Genomic_DNA"/>
</dbReference>
<feature type="domain" description="RRM" evidence="5">
    <location>
        <begin position="115"/>
        <end position="192"/>
    </location>
</feature>
<dbReference type="GO" id="GO:0005829">
    <property type="term" value="C:cytosol"/>
    <property type="evidence" value="ECO:0007669"/>
    <property type="project" value="TreeGrafter"/>
</dbReference>
<dbReference type="InterPro" id="IPR012677">
    <property type="entry name" value="Nucleotide-bd_a/b_plait_sf"/>
</dbReference>
<gene>
    <name evidence="6" type="ORF">CAMP_LOCUS13622</name>
</gene>
<comment type="caution">
    <text evidence="6">The sequence shown here is derived from an EMBL/GenBank/DDBJ whole genome shotgun (WGS) entry which is preliminary data.</text>
</comment>
<feature type="region of interest" description="Disordered" evidence="4">
    <location>
        <begin position="198"/>
        <end position="225"/>
    </location>
</feature>
<evidence type="ECO:0000259" key="5">
    <source>
        <dbReference type="PROSITE" id="PS50102"/>
    </source>
</evidence>
<evidence type="ECO:0000313" key="6">
    <source>
        <dbReference type="EMBL" id="CAI5450985.1"/>
    </source>
</evidence>
<evidence type="ECO:0000256" key="1">
    <source>
        <dbReference type="ARBA" id="ARBA00022737"/>
    </source>
</evidence>
<evidence type="ECO:0000256" key="3">
    <source>
        <dbReference type="PROSITE-ProRule" id="PRU00176"/>
    </source>
</evidence>
<dbReference type="Proteomes" id="UP001152747">
    <property type="component" value="Unassembled WGS sequence"/>
</dbReference>
<feature type="domain" description="RRM" evidence="5">
    <location>
        <begin position="26"/>
        <end position="103"/>
    </location>
</feature>
<evidence type="ECO:0000256" key="2">
    <source>
        <dbReference type="ARBA" id="ARBA00022884"/>
    </source>
</evidence>
<keyword evidence="2 3" id="KW-0694">RNA-binding</keyword>
<name>A0A9P1N4I1_9PELO</name>
<dbReference type="SMART" id="SM00360">
    <property type="entry name" value="RRM"/>
    <property type="match status" value="2"/>
</dbReference>
<accession>A0A9P1N4I1</accession>
<organism evidence="6 7">
    <name type="scientific">Caenorhabditis angaria</name>
    <dbReference type="NCBI Taxonomy" id="860376"/>
    <lineage>
        <taxon>Eukaryota</taxon>
        <taxon>Metazoa</taxon>
        <taxon>Ecdysozoa</taxon>
        <taxon>Nematoda</taxon>
        <taxon>Chromadorea</taxon>
        <taxon>Rhabditida</taxon>
        <taxon>Rhabditina</taxon>
        <taxon>Rhabditomorpha</taxon>
        <taxon>Rhabditoidea</taxon>
        <taxon>Rhabditidae</taxon>
        <taxon>Peloderinae</taxon>
        <taxon>Caenorhabditis</taxon>
    </lineage>
</organism>
<sequence>MLSPAIPGESTVQLPAISLSGNNANRTLWVGDVPHDWSEEDLSKVFAECSHPTYKTKRVFIKGELQGYCFVEFRNTDEARNTMYDLNGNRVPGTKGKVRFNLCFANDTYNPNSEFNIHVAGIPVDYSDAEFYRIFDKYYSCRGAKMFRFADGKSKGSGYVRFGDQTDQQMALVEMDRKKVDHQRISIKLAGPRGEKIDRFEKRDSYRNGGRDNGNGQRKSAPYSRGSYNNQQVFDAFGMPIQQKEQVQDLYNTDYPWKILPDENDLDPIIGLDLLPAKYRPQVTNKRYMVDPEQFMFDMESSRWSTVCFNINIKQEELEKQLSANQWTLPA</sequence>
<dbReference type="GO" id="GO:0006376">
    <property type="term" value="P:mRNA splice site recognition"/>
    <property type="evidence" value="ECO:0007669"/>
    <property type="project" value="TreeGrafter"/>
</dbReference>
<dbReference type="Gene3D" id="3.30.70.330">
    <property type="match status" value="2"/>
</dbReference>